<name>A0A0C1F8X1_9FLAO</name>
<protein>
    <submittedName>
        <fullName evidence="2">Uncharacterized protein</fullName>
    </submittedName>
</protein>
<evidence type="ECO:0000313" key="2">
    <source>
        <dbReference type="EMBL" id="KIA89577.1"/>
    </source>
</evidence>
<dbReference type="STRING" id="266749.SAMN05421876_103345"/>
<dbReference type="RefSeq" id="WP_039348538.1">
    <property type="nucleotide sequence ID" value="NZ_FOLA01000003.1"/>
</dbReference>
<keyword evidence="1" id="KW-1133">Transmembrane helix</keyword>
<comment type="caution">
    <text evidence="2">The sequence shown here is derived from an EMBL/GenBank/DDBJ whole genome shotgun (WGS) entry which is preliminary data.</text>
</comment>
<dbReference type="OrthoDB" id="9841759at2"/>
<reference evidence="2 3" key="1">
    <citation type="submission" date="2014-10" db="EMBL/GenBank/DDBJ databases">
        <title>Kaistella jeonii genome.</title>
        <authorList>
            <person name="Clayton J.T."/>
            <person name="Newman J.D."/>
        </authorList>
    </citation>
    <scope>NUCLEOTIDE SEQUENCE [LARGE SCALE GENOMIC DNA]</scope>
    <source>
        <strain evidence="2 3">DSM 17048</strain>
    </source>
</reference>
<dbReference type="AlphaFoldDB" id="A0A0C1F8X1"/>
<keyword evidence="3" id="KW-1185">Reference proteome</keyword>
<proteinExistence type="predicted"/>
<evidence type="ECO:0000313" key="3">
    <source>
        <dbReference type="Proteomes" id="UP000031473"/>
    </source>
</evidence>
<gene>
    <name evidence="2" type="ORF">OA86_02775</name>
</gene>
<sequence>MKRILLSQNEHNDGTNYIVVDGKLLSKNPENLKYVELLSDTKDYKKLYKDGFITISEKDNIILFSSHYKDLDDKGRRIFYMYLLDKIDNLEKIIELLIQDSKVINKSIDYQMTLEIVIKIKQNSMLQRKLRIFIGVTLFALILSSAVIYLISKSNKTQQNTIKNERTNP</sequence>
<dbReference type="EMBL" id="JSYL01000002">
    <property type="protein sequence ID" value="KIA89577.1"/>
    <property type="molecule type" value="Genomic_DNA"/>
</dbReference>
<feature type="transmembrane region" description="Helical" evidence="1">
    <location>
        <begin position="130"/>
        <end position="151"/>
    </location>
</feature>
<keyword evidence="1" id="KW-0812">Transmembrane</keyword>
<evidence type="ECO:0000256" key="1">
    <source>
        <dbReference type="SAM" id="Phobius"/>
    </source>
</evidence>
<dbReference type="Proteomes" id="UP000031473">
    <property type="component" value="Unassembled WGS sequence"/>
</dbReference>
<organism evidence="2 3">
    <name type="scientific">Kaistella jeonii</name>
    <dbReference type="NCBI Taxonomy" id="266749"/>
    <lineage>
        <taxon>Bacteria</taxon>
        <taxon>Pseudomonadati</taxon>
        <taxon>Bacteroidota</taxon>
        <taxon>Flavobacteriia</taxon>
        <taxon>Flavobacteriales</taxon>
        <taxon>Weeksellaceae</taxon>
        <taxon>Chryseobacterium group</taxon>
        <taxon>Kaistella</taxon>
    </lineage>
</organism>
<keyword evidence="1" id="KW-0472">Membrane</keyword>
<accession>A0A0C1F8X1</accession>